<dbReference type="InterPro" id="IPR027417">
    <property type="entry name" value="P-loop_NTPase"/>
</dbReference>
<organism evidence="7 8">
    <name type="scientific">Corynebacterium uropygiale</name>
    <dbReference type="NCBI Taxonomy" id="1775911"/>
    <lineage>
        <taxon>Bacteria</taxon>
        <taxon>Bacillati</taxon>
        <taxon>Actinomycetota</taxon>
        <taxon>Actinomycetes</taxon>
        <taxon>Mycobacteriales</taxon>
        <taxon>Corynebacteriaceae</taxon>
        <taxon>Corynebacterium</taxon>
    </lineage>
</organism>
<sequence>MIELHDDPRSVALALRGVRKVFGNKVAVDNLSLDIPRGALYGVVGPNGAGKTTSLAMATGLLRPDAGEAYIAGHNTWEEPELVRQKMGLLIDDAPYFDRLSGPEILAFTGGLRGMDPDTIARRGEELLDALGLVEAADTPIGEYSAGMTKKILLAVAMIHNPEVLILDEPLESVDPVSGKLIQDILRAYVGAGGTVVISSHVMELIEGLCDYVAIIDRGTVRTAGHVDEVRNGRRLSDVFVELVGGASLKEGSLGWLGGRDHV</sequence>
<dbReference type="CDD" id="cd03230">
    <property type="entry name" value="ABC_DR_subfamily_A"/>
    <property type="match status" value="1"/>
</dbReference>
<dbReference type="GO" id="GO:0005886">
    <property type="term" value="C:plasma membrane"/>
    <property type="evidence" value="ECO:0007669"/>
    <property type="project" value="UniProtKB-SubCell"/>
</dbReference>
<dbReference type="GO" id="GO:0005524">
    <property type="term" value="F:ATP binding"/>
    <property type="evidence" value="ECO:0007669"/>
    <property type="project" value="UniProtKB-KW"/>
</dbReference>
<dbReference type="Pfam" id="PF00005">
    <property type="entry name" value="ABC_tran"/>
    <property type="match status" value="1"/>
</dbReference>
<keyword evidence="4 7" id="KW-0067">ATP-binding</keyword>
<dbReference type="EMBL" id="JAKGSI010000002">
    <property type="protein sequence ID" value="MCF4006393.1"/>
    <property type="molecule type" value="Genomic_DNA"/>
</dbReference>
<evidence type="ECO:0000256" key="4">
    <source>
        <dbReference type="ARBA" id="ARBA00022840"/>
    </source>
</evidence>
<reference evidence="7" key="1">
    <citation type="submission" date="2022-01" db="EMBL/GenBank/DDBJ databases">
        <title>Corynebacterium sp. nov isolated from isolated from the feces of the greater white-fronted geese (Anser albifrons) at Poyang Lake, PR China.</title>
        <authorList>
            <person name="Liu Q."/>
        </authorList>
    </citation>
    <scope>NUCLEOTIDE SEQUENCE</scope>
    <source>
        <strain evidence="7">JCM 32435</strain>
    </source>
</reference>
<dbReference type="InterPro" id="IPR050763">
    <property type="entry name" value="ABC_transporter_ATP-binding"/>
</dbReference>
<dbReference type="PROSITE" id="PS50893">
    <property type="entry name" value="ABC_TRANSPORTER_2"/>
    <property type="match status" value="1"/>
</dbReference>
<accession>A0A9X1U0E5</accession>
<protein>
    <submittedName>
        <fullName evidence="7">ABC transporter ATP-binding protein</fullName>
    </submittedName>
</protein>
<dbReference type="GO" id="GO:0046677">
    <property type="term" value="P:response to antibiotic"/>
    <property type="evidence" value="ECO:0007669"/>
    <property type="project" value="UniProtKB-KW"/>
</dbReference>
<proteinExistence type="predicted"/>
<dbReference type="SMART" id="SM00382">
    <property type="entry name" value="AAA"/>
    <property type="match status" value="1"/>
</dbReference>
<evidence type="ECO:0000256" key="3">
    <source>
        <dbReference type="ARBA" id="ARBA00022741"/>
    </source>
</evidence>
<keyword evidence="2" id="KW-0813">Transport</keyword>
<evidence type="ECO:0000313" key="8">
    <source>
        <dbReference type="Proteomes" id="UP001139336"/>
    </source>
</evidence>
<dbReference type="PANTHER" id="PTHR42711">
    <property type="entry name" value="ABC TRANSPORTER ATP-BINDING PROTEIN"/>
    <property type="match status" value="1"/>
</dbReference>
<name>A0A9X1U0E5_9CORY</name>
<dbReference type="GO" id="GO:0016887">
    <property type="term" value="F:ATP hydrolysis activity"/>
    <property type="evidence" value="ECO:0007669"/>
    <property type="project" value="InterPro"/>
</dbReference>
<keyword evidence="5" id="KW-0046">Antibiotic resistance</keyword>
<gene>
    <name evidence="7" type="ORF">L1O03_04250</name>
</gene>
<dbReference type="AlphaFoldDB" id="A0A9X1U0E5"/>
<comment type="caution">
    <text evidence="7">The sequence shown here is derived from an EMBL/GenBank/DDBJ whole genome shotgun (WGS) entry which is preliminary data.</text>
</comment>
<evidence type="ECO:0000313" key="7">
    <source>
        <dbReference type="EMBL" id="MCF4006393.1"/>
    </source>
</evidence>
<keyword evidence="3" id="KW-0547">Nucleotide-binding</keyword>
<dbReference type="SUPFAM" id="SSF52540">
    <property type="entry name" value="P-loop containing nucleoside triphosphate hydrolases"/>
    <property type="match status" value="1"/>
</dbReference>
<dbReference type="RefSeq" id="WP_236118198.1">
    <property type="nucleotide sequence ID" value="NZ_JAKGSI010000002.1"/>
</dbReference>
<evidence type="ECO:0000259" key="6">
    <source>
        <dbReference type="PROSITE" id="PS50893"/>
    </source>
</evidence>
<comment type="subcellular location">
    <subcellularLocation>
        <location evidence="1">Cell membrane</location>
        <topology evidence="1">Peripheral membrane protein</topology>
    </subcellularLocation>
</comment>
<feature type="domain" description="ABC transporter" evidence="6">
    <location>
        <begin position="13"/>
        <end position="243"/>
    </location>
</feature>
<keyword evidence="8" id="KW-1185">Reference proteome</keyword>
<dbReference type="InterPro" id="IPR003593">
    <property type="entry name" value="AAA+_ATPase"/>
</dbReference>
<evidence type="ECO:0000256" key="1">
    <source>
        <dbReference type="ARBA" id="ARBA00004202"/>
    </source>
</evidence>
<evidence type="ECO:0000256" key="5">
    <source>
        <dbReference type="ARBA" id="ARBA00023251"/>
    </source>
</evidence>
<dbReference type="InterPro" id="IPR003439">
    <property type="entry name" value="ABC_transporter-like_ATP-bd"/>
</dbReference>
<dbReference type="Proteomes" id="UP001139336">
    <property type="component" value="Unassembled WGS sequence"/>
</dbReference>
<dbReference type="Gene3D" id="3.40.50.300">
    <property type="entry name" value="P-loop containing nucleotide triphosphate hydrolases"/>
    <property type="match status" value="1"/>
</dbReference>
<dbReference type="PANTHER" id="PTHR42711:SF19">
    <property type="entry name" value="DOXORUBICIN RESISTANCE ATP-BINDING PROTEIN DRRA"/>
    <property type="match status" value="1"/>
</dbReference>
<evidence type="ECO:0000256" key="2">
    <source>
        <dbReference type="ARBA" id="ARBA00022448"/>
    </source>
</evidence>